<protein>
    <submittedName>
        <fullName evidence="2">Uncharacterized protein</fullName>
    </submittedName>
</protein>
<feature type="region of interest" description="Disordered" evidence="1">
    <location>
        <begin position="36"/>
        <end position="87"/>
    </location>
</feature>
<feature type="compositionally biased region" description="Polar residues" evidence="1">
    <location>
        <begin position="353"/>
        <end position="366"/>
    </location>
</feature>
<feature type="region of interest" description="Disordered" evidence="1">
    <location>
        <begin position="412"/>
        <end position="458"/>
    </location>
</feature>
<feature type="compositionally biased region" description="Polar residues" evidence="1">
    <location>
        <begin position="449"/>
        <end position="458"/>
    </location>
</feature>
<gene>
    <name evidence="2" type="ORF">KC19_1G249500</name>
</gene>
<keyword evidence="3" id="KW-1185">Reference proteome</keyword>
<organism evidence="2 3">
    <name type="scientific">Ceratodon purpureus</name>
    <name type="common">Fire moss</name>
    <name type="synonym">Dicranum purpureum</name>
    <dbReference type="NCBI Taxonomy" id="3225"/>
    <lineage>
        <taxon>Eukaryota</taxon>
        <taxon>Viridiplantae</taxon>
        <taxon>Streptophyta</taxon>
        <taxon>Embryophyta</taxon>
        <taxon>Bryophyta</taxon>
        <taxon>Bryophytina</taxon>
        <taxon>Bryopsida</taxon>
        <taxon>Dicranidae</taxon>
        <taxon>Pseudoditrichales</taxon>
        <taxon>Ditrichaceae</taxon>
        <taxon>Ceratodon</taxon>
    </lineage>
</organism>
<sequence length="458" mass="50740">MNLPSASCITRCVKSSQCRGSSSDLVPDYHFSRNSGYYQSNKNVESPEIMASDYSDAGDTFASRPSNAADEDHDAVSSGPHGNTECHNDVASRDFILKRFLPAAKAMSAADKKSSAPKSSLPSEHRSASLPKYSSSVRTSRPGSFESASSRSKSRFIHEVKQDVSGFSNDEDEERFSACGFPLHLGRLTLLQFRYSFRTSRSRSRGRAPQMTKVSKEVIQDEVSDNSDDLFWSDEEVFEDAVSLSGKASVNSMNERESMTSSEMKKRLVAEILAPPARLHSMETVHTPDHRGFLGVPKMSNLSSGEMERARQVDRLGARLTRMLSKTNYMESRNVRVHDDHQNECKVGESSHKSSGTTNLPSSAEVQKTKWVDALASLRPPPSPKMPSESWLSNTLPPERFLMVKKLSRKPLGSFIPIKPPVKPTTSEEDSSPRPRQPCSSKDHLPGRQIQSPTLQAH</sequence>
<dbReference type="AlphaFoldDB" id="A0A8T0JBM5"/>
<feature type="region of interest" description="Disordered" evidence="1">
    <location>
        <begin position="108"/>
        <end position="152"/>
    </location>
</feature>
<dbReference type="EMBL" id="CM026421">
    <property type="protein sequence ID" value="KAG0592403.1"/>
    <property type="molecule type" value="Genomic_DNA"/>
</dbReference>
<comment type="caution">
    <text evidence="2">The sequence shown here is derived from an EMBL/GenBank/DDBJ whole genome shotgun (WGS) entry which is preliminary data.</text>
</comment>
<name>A0A8T0JBM5_CERPU</name>
<dbReference type="PANTHER" id="PTHR33671">
    <property type="entry name" value="N-METHYLTRANSFERASE, PUTATIVE (DUF688)-RELATED"/>
    <property type="match status" value="1"/>
</dbReference>
<feature type="compositionally biased region" description="Polar residues" evidence="1">
    <location>
        <begin position="132"/>
        <end position="142"/>
    </location>
</feature>
<evidence type="ECO:0000313" key="3">
    <source>
        <dbReference type="Proteomes" id="UP000822688"/>
    </source>
</evidence>
<evidence type="ECO:0000313" key="2">
    <source>
        <dbReference type="EMBL" id="KAG0592403.1"/>
    </source>
</evidence>
<feature type="compositionally biased region" description="Basic and acidic residues" evidence="1">
    <location>
        <begin position="343"/>
        <end position="352"/>
    </location>
</feature>
<feature type="region of interest" description="Disordered" evidence="1">
    <location>
        <begin position="343"/>
        <end position="367"/>
    </location>
</feature>
<accession>A0A8T0JBM5</accession>
<dbReference type="Proteomes" id="UP000822688">
    <property type="component" value="Chromosome 1"/>
</dbReference>
<proteinExistence type="predicted"/>
<dbReference type="PANTHER" id="PTHR33671:SF2">
    <property type="entry name" value="N-METHYLTRANSFERASE, PUTATIVE (DUF688)-RELATED"/>
    <property type="match status" value="1"/>
</dbReference>
<feature type="region of interest" description="Disordered" evidence="1">
    <location>
        <begin position="288"/>
        <end position="309"/>
    </location>
</feature>
<evidence type="ECO:0000256" key="1">
    <source>
        <dbReference type="SAM" id="MobiDB-lite"/>
    </source>
</evidence>
<reference evidence="2" key="1">
    <citation type="submission" date="2020-06" db="EMBL/GenBank/DDBJ databases">
        <title>WGS assembly of Ceratodon purpureus strain R40.</title>
        <authorList>
            <person name="Carey S.B."/>
            <person name="Jenkins J."/>
            <person name="Shu S."/>
            <person name="Lovell J.T."/>
            <person name="Sreedasyam A."/>
            <person name="Maumus F."/>
            <person name="Tiley G.P."/>
            <person name="Fernandez-Pozo N."/>
            <person name="Barry K."/>
            <person name="Chen C."/>
            <person name="Wang M."/>
            <person name="Lipzen A."/>
            <person name="Daum C."/>
            <person name="Saski C.A."/>
            <person name="Payton A.C."/>
            <person name="Mcbreen J.C."/>
            <person name="Conrad R.E."/>
            <person name="Kollar L.M."/>
            <person name="Olsson S."/>
            <person name="Huttunen S."/>
            <person name="Landis J.B."/>
            <person name="Wickett N.J."/>
            <person name="Johnson M.G."/>
            <person name="Rensing S.A."/>
            <person name="Grimwood J."/>
            <person name="Schmutz J."/>
            <person name="Mcdaniel S.F."/>
        </authorList>
    </citation>
    <scope>NUCLEOTIDE SEQUENCE</scope>
    <source>
        <strain evidence="2">R40</strain>
    </source>
</reference>